<keyword evidence="2" id="KW-1185">Reference proteome</keyword>
<sequence>MQWFARFIVAGALVVALLLFMRVSEAPHSTHHQTDPQLLSALQRQRALYIQLMGMFRQDAPLFSINPQFMDPEHAVDEGRWQQYQQLFSLLSLDGGMRGWGQGGIMFIRSILPVAEGNSKGYVYHPQNPLPIYADLDKAAAQIPINTVAYRKIDDDWYKKPLNSETSY</sequence>
<evidence type="ECO:0000313" key="1">
    <source>
        <dbReference type="EMBL" id="TCN90170.1"/>
    </source>
</evidence>
<dbReference type="EMBL" id="SLWF01000002">
    <property type="protein sequence ID" value="TCN90170.1"/>
    <property type="molecule type" value="Genomic_DNA"/>
</dbReference>
<dbReference type="Proteomes" id="UP000294832">
    <property type="component" value="Unassembled WGS sequence"/>
</dbReference>
<dbReference type="AlphaFoldDB" id="A0A4R2FJV1"/>
<name>A0A4R2FJV1_9GAMM</name>
<protein>
    <submittedName>
        <fullName evidence="1">Uncharacterized protein</fullName>
    </submittedName>
</protein>
<accession>A0A4R2FJV1</accession>
<organism evidence="1 2">
    <name type="scientific">Shewanella fodinae</name>
    <dbReference type="NCBI Taxonomy" id="552357"/>
    <lineage>
        <taxon>Bacteria</taxon>
        <taxon>Pseudomonadati</taxon>
        <taxon>Pseudomonadota</taxon>
        <taxon>Gammaproteobacteria</taxon>
        <taxon>Alteromonadales</taxon>
        <taxon>Shewanellaceae</taxon>
        <taxon>Shewanella</taxon>
    </lineage>
</organism>
<evidence type="ECO:0000313" key="2">
    <source>
        <dbReference type="Proteomes" id="UP000294832"/>
    </source>
</evidence>
<gene>
    <name evidence="1" type="ORF">EDC91_10282</name>
</gene>
<proteinExistence type="predicted"/>
<reference evidence="1 2" key="1">
    <citation type="submission" date="2019-03" db="EMBL/GenBank/DDBJ databases">
        <title>Freshwater and sediment microbial communities from various areas in North America, analyzing microbe dynamics in response to fracking.</title>
        <authorList>
            <person name="Lamendella R."/>
        </authorList>
    </citation>
    <scope>NUCLEOTIDE SEQUENCE [LARGE SCALE GENOMIC DNA]</scope>
    <source>
        <strain evidence="1 2">74A</strain>
    </source>
</reference>
<comment type="caution">
    <text evidence="1">The sequence shown here is derived from an EMBL/GenBank/DDBJ whole genome shotgun (WGS) entry which is preliminary data.</text>
</comment>